<evidence type="ECO:0000313" key="5">
    <source>
        <dbReference type="Proteomes" id="UP000616724"/>
    </source>
</evidence>
<keyword evidence="2" id="KW-0812">Transmembrane</keyword>
<gene>
    <name evidence="4" type="ORF">Plo01_17550</name>
</gene>
<evidence type="ECO:0000256" key="3">
    <source>
        <dbReference type="SAM" id="SignalP"/>
    </source>
</evidence>
<organism evidence="4 5">
    <name type="scientific">Planobispora longispora</name>
    <dbReference type="NCBI Taxonomy" id="28887"/>
    <lineage>
        <taxon>Bacteria</taxon>
        <taxon>Bacillati</taxon>
        <taxon>Actinomycetota</taxon>
        <taxon>Actinomycetes</taxon>
        <taxon>Streptosporangiales</taxon>
        <taxon>Streptosporangiaceae</taxon>
        <taxon>Planobispora</taxon>
    </lineage>
</organism>
<feature type="chain" id="PRO_5038799857" description="Glycoprotein" evidence="3">
    <location>
        <begin position="23"/>
        <end position="740"/>
    </location>
</feature>
<evidence type="ECO:0008006" key="6">
    <source>
        <dbReference type="Google" id="ProtNLM"/>
    </source>
</evidence>
<dbReference type="Proteomes" id="UP000616724">
    <property type="component" value="Unassembled WGS sequence"/>
</dbReference>
<feature type="region of interest" description="Disordered" evidence="1">
    <location>
        <begin position="720"/>
        <end position="740"/>
    </location>
</feature>
<protein>
    <recommendedName>
        <fullName evidence="6">Glycoprotein</fullName>
    </recommendedName>
</protein>
<accession>A0A8J3RFK3</accession>
<dbReference type="EMBL" id="BOOH01000016">
    <property type="protein sequence ID" value="GIH75326.1"/>
    <property type="molecule type" value="Genomic_DNA"/>
</dbReference>
<keyword evidence="2" id="KW-0472">Membrane</keyword>
<comment type="caution">
    <text evidence="4">The sequence shown here is derived from an EMBL/GenBank/DDBJ whole genome shotgun (WGS) entry which is preliminary data.</text>
</comment>
<feature type="transmembrane region" description="Helical" evidence="2">
    <location>
        <begin position="690"/>
        <end position="711"/>
    </location>
</feature>
<keyword evidence="3" id="KW-0732">Signal</keyword>
<feature type="signal peptide" evidence="3">
    <location>
        <begin position="1"/>
        <end position="22"/>
    </location>
</feature>
<name>A0A8J3RFK3_9ACTN</name>
<sequence>MIRKAALLASLTATLLSPAAVALHGTASAQAGTASAAPNTARQTAQLVVEEIGPDLPREPTTEIKVSGSLLNTGKEVLSNLYIRMNYSPQPFTQRAHMAAYLSGQEGYQPAPWLVENYQQPIAPSGKVAWEFAFTPQRLGISRFGVYPVMIQVRDGLGQQVAVQRTFITYLPQDVKAPRTRLAVVLPIVDQPRRADDGTFIDEGLPAAMASGKRLGNLLKIAQDTSSVEGLTWVVDPALLDDARVAGGAHWSRSEGRTARRPGNPAATTWLGDLRTALTDPPVVATPYADPDVTALAHNGLDDVTATGVETGAKVAAEILGREVRTDIAWPVGGMIDYDGLDLLATSGVGTVLLNSMNLPLATTVAAPATPEGADASAPPPVTPDAVGSLSSVSGPVQALVADSVLSDTLGAAATSAPGAALLNRQRFIAETAMISAESAVAPGAETAPGATAAASPRTVLVVPPRRWSPDPAYVTDLVETAASLPWVTPATLDSVKPAKTPAARADLAYTGQDRQGELDKAYMGSVRRVDARADLTAAVTTASDVATFDRALLRLSSSAWRGRTDDAAPYVERVRETIDARIAKVSITGNELSQIRTLAGQDGEVPISVRNGLESTVKVRVKVTSERPKLLKIEPYEDSMVISSGQTETIRVPMIPNGSGQTSVTVQLTTDDERKYGERVKLTVRTTGYTGIALVIVGGALVVMLAAVVMRILRRRGARRAAAAKPPARQPAVPAGNES</sequence>
<dbReference type="AlphaFoldDB" id="A0A8J3RFK3"/>
<keyword evidence="5" id="KW-1185">Reference proteome</keyword>
<evidence type="ECO:0000256" key="1">
    <source>
        <dbReference type="SAM" id="MobiDB-lite"/>
    </source>
</evidence>
<dbReference type="RefSeq" id="WP_203890014.1">
    <property type="nucleotide sequence ID" value="NZ_BOOH01000016.1"/>
</dbReference>
<evidence type="ECO:0000313" key="4">
    <source>
        <dbReference type="EMBL" id="GIH75326.1"/>
    </source>
</evidence>
<evidence type="ECO:0000256" key="2">
    <source>
        <dbReference type="SAM" id="Phobius"/>
    </source>
</evidence>
<reference evidence="4 5" key="1">
    <citation type="submission" date="2021-01" db="EMBL/GenBank/DDBJ databases">
        <title>Whole genome shotgun sequence of Planobispora longispora NBRC 13918.</title>
        <authorList>
            <person name="Komaki H."/>
            <person name="Tamura T."/>
        </authorList>
    </citation>
    <scope>NUCLEOTIDE SEQUENCE [LARGE SCALE GENOMIC DNA]</scope>
    <source>
        <strain evidence="4 5">NBRC 13918</strain>
    </source>
</reference>
<feature type="compositionally biased region" description="Low complexity" evidence="1">
    <location>
        <begin position="721"/>
        <end position="740"/>
    </location>
</feature>
<proteinExistence type="predicted"/>
<keyword evidence="2" id="KW-1133">Transmembrane helix</keyword>